<dbReference type="HAMAP" id="MF_01185">
    <property type="entry name" value="FliW"/>
    <property type="match status" value="1"/>
</dbReference>
<keyword evidence="5" id="KW-0282">Flagellum</keyword>
<keyword evidence="5" id="KW-0969">Cilium</keyword>
<dbReference type="EMBL" id="JBHSOZ010000002">
    <property type="protein sequence ID" value="MFC5711355.1"/>
    <property type="molecule type" value="Genomic_DNA"/>
</dbReference>
<evidence type="ECO:0000313" key="5">
    <source>
        <dbReference type="EMBL" id="MFC5711355.1"/>
    </source>
</evidence>
<keyword evidence="2 4" id="KW-1005">Bacterial flagellum biogenesis</keyword>
<proteinExistence type="inferred from homology"/>
<keyword evidence="3 4" id="KW-0810">Translation regulation</keyword>
<keyword evidence="6" id="KW-1185">Reference proteome</keyword>
<dbReference type="SUPFAM" id="SSF141457">
    <property type="entry name" value="BH3618-like"/>
    <property type="match status" value="1"/>
</dbReference>
<dbReference type="NCBIfam" id="NF009793">
    <property type="entry name" value="PRK13285.1-1"/>
    <property type="match status" value="1"/>
</dbReference>
<dbReference type="RefSeq" id="WP_385937453.1">
    <property type="nucleotide sequence ID" value="NZ_JBHSOZ010000002.1"/>
</dbReference>
<dbReference type="InterPro" id="IPR003775">
    <property type="entry name" value="Flagellar_assembly_factor_FliW"/>
</dbReference>
<sequence>MNIQSKYVGEIDIEERDIFSFEKGLPAFESETQFVLLPFGQDQVFQILQSVKSPEVAFVVASPFSFFQDYQVKLPESLQEQLMIKKEEDVAIFTILTLKEPFKDTSANLQAPVILNVKEQKGKQLLLNDSPYDRKHRIFPKELAEEGQR</sequence>
<protein>
    <recommendedName>
        <fullName evidence="4">Flagellar assembly factor FliW</fullName>
    </recommendedName>
</protein>
<keyword evidence="4" id="KW-0143">Chaperone</keyword>
<evidence type="ECO:0000256" key="3">
    <source>
        <dbReference type="ARBA" id="ARBA00022845"/>
    </source>
</evidence>
<dbReference type="PANTHER" id="PTHR39190:SF1">
    <property type="entry name" value="FLAGELLAR ASSEMBLY FACTOR FLIW"/>
    <property type="match status" value="1"/>
</dbReference>
<evidence type="ECO:0000256" key="4">
    <source>
        <dbReference type="HAMAP-Rule" id="MF_01185"/>
    </source>
</evidence>
<gene>
    <name evidence="4 5" type="primary">fliW</name>
    <name evidence="5" type="ORF">ACFPU1_01025</name>
</gene>
<evidence type="ECO:0000256" key="2">
    <source>
        <dbReference type="ARBA" id="ARBA00022795"/>
    </source>
</evidence>
<name>A0ABW0YFZ0_9BACI</name>
<dbReference type="PANTHER" id="PTHR39190">
    <property type="entry name" value="FLAGELLAR ASSEMBLY FACTOR FLIW"/>
    <property type="match status" value="1"/>
</dbReference>
<organism evidence="5 6">
    <name type="scientific">Thalassorhabdus alkalitolerans</name>
    <dbReference type="NCBI Taxonomy" id="2282697"/>
    <lineage>
        <taxon>Bacteria</taxon>
        <taxon>Bacillati</taxon>
        <taxon>Bacillota</taxon>
        <taxon>Bacilli</taxon>
        <taxon>Bacillales</taxon>
        <taxon>Bacillaceae</taxon>
        <taxon>Thalassorhabdus</taxon>
    </lineage>
</organism>
<comment type="subcellular location">
    <subcellularLocation>
        <location evidence="4">Cytoplasm</location>
    </subcellularLocation>
</comment>
<accession>A0ABW0YFZ0</accession>
<comment type="caution">
    <text evidence="5">The sequence shown here is derived from an EMBL/GenBank/DDBJ whole genome shotgun (WGS) entry which is preliminary data.</text>
</comment>
<keyword evidence="1 4" id="KW-0963">Cytoplasm</keyword>
<evidence type="ECO:0000313" key="6">
    <source>
        <dbReference type="Proteomes" id="UP001596142"/>
    </source>
</evidence>
<comment type="similarity">
    <text evidence="4">Belongs to the FliW family.</text>
</comment>
<dbReference type="InterPro" id="IPR024046">
    <property type="entry name" value="Flagellar_assmbl_FliW_dom_sf"/>
</dbReference>
<comment type="function">
    <text evidence="4">Acts as an anti-CsrA protein, binds CsrA and prevents it from repressing translation of its target genes, one of which is flagellin. Binds to flagellin and participates in the assembly of the flagellum.</text>
</comment>
<dbReference type="Pfam" id="PF02623">
    <property type="entry name" value="FliW"/>
    <property type="match status" value="1"/>
</dbReference>
<dbReference type="Gene3D" id="2.30.290.10">
    <property type="entry name" value="BH3618-like"/>
    <property type="match status" value="1"/>
</dbReference>
<dbReference type="Proteomes" id="UP001596142">
    <property type="component" value="Unassembled WGS sequence"/>
</dbReference>
<reference evidence="6" key="1">
    <citation type="journal article" date="2019" name="Int. J. Syst. Evol. Microbiol.">
        <title>The Global Catalogue of Microorganisms (GCM) 10K type strain sequencing project: providing services to taxonomists for standard genome sequencing and annotation.</title>
        <authorList>
            <consortium name="The Broad Institute Genomics Platform"/>
            <consortium name="The Broad Institute Genome Sequencing Center for Infectious Disease"/>
            <person name="Wu L."/>
            <person name="Ma J."/>
        </authorList>
    </citation>
    <scope>NUCLEOTIDE SEQUENCE [LARGE SCALE GENOMIC DNA]</scope>
    <source>
        <strain evidence="6">CECT 7184</strain>
    </source>
</reference>
<evidence type="ECO:0000256" key="1">
    <source>
        <dbReference type="ARBA" id="ARBA00022490"/>
    </source>
</evidence>
<keyword evidence="5" id="KW-0966">Cell projection</keyword>
<comment type="subunit">
    <text evidence="4">Interacts with translational regulator CsrA and flagellin(s).</text>
</comment>